<sequence>MSASNQQTLADLGANERPPMLEKGNYIPRESRFRKFLDNKLEEGERMWHLIEKGPYVSPMIPDPDDTKQQIIKLLSKMTEINKKRYIGDLRVMIYLLQAIPNDIYNLVDACKTAQEMWEHIKRETMLLAMKDEAKSNLKDEENNFMLDNSFGDETLEELTAAVIMMAHIQPADDNAVTEPNYDAKDVSEVNASHKVHGQVNHVKRKTIIHTSNDYQIVSNIIFDDPYVKNNGGTSKHDSNAHGQYHDIHNLAYNV</sequence>
<feature type="region of interest" description="Disordered" evidence="1">
    <location>
        <begin position="1"/>
        <end position="24"/>
    </location>
</feature>
<reference evidence="2" key="1">
    <citation type="journal article" date="2019" name="Sci. Rep.">
        <title>Draft genome of Tanacetum cinerariifolium, the natural source of mosquito coil.</title>
        <authorList>
            <person name="Yamashiro T."/>
            <person name="Shiraishi A."/>
            <person name="Satake H."/>
            <person name="Nakayama K."/>
        </authorList>
    </citation>
    <scope>NUCLEOTIDE SEQUENCE</scope>
</reference>
<evidence type="ECO:0000313" key="2">
    <source>
        <dbReference type="EMBL" id="GEU78120.1"/>
    </source>
</evidence>
<gene>
    <name evidence="2" type="ORF">Tci_050098</name>
</gene>
<dbReference type="EMBL" id="BKCJ010007610">
    <property type="protein sequence ID" value="GEU78120.1"/>
    <property type="molecule type" value="Genomic_DNA"/>
</dbReference>
<name>A0A6L2MW95_TANCI</name>
<evidence type="ECO:0008006" key="3">
    <source>
        <dbReference type="Google" id="ProtNLM"/>
    </source>
</evidence>
<comment type="caution">
    <text evidence="2">The sequence shown here is derived from an EMBL/GenBank/DDBJ whole genome shotgun (WGS) entry which is preliminary data.</text>
</comment>
<evidence type="ECO:0000256" key="1">
    <source>
        <dbReference type="SAM" id="MobiDB-lite"/>
    </source>
</evidence>
<organism evidence="2">
    <name type="scientific">Tanacetum cinerariifolium</name>
    <name type="common">Dalmatian daisy</name>
    <name type="synonym">Chrysanthemum cinerariifolium</name>
    <dbReference type="NCBI Taxonomy" id="118510"/>
    <lineage>
        <taxon>Eukaryota</taxon>
        <taxon>Viridiplantae</taxon>
        <taxon>Streptophyta</taxon>
        <taxon>Embryophyta</taxon>
        <taxon>Tracheophyta</taxon>
        <taxon>Spermatophyta</taxon>
        <taxon>Magnoliopsida</taxon>
        <taxon>eudicotyledons</taxon>
        <taxon>Gunneridae</taxon>
        <taxon>Pentapetalae</taxon>
        <taxon>asterids</taxon>
        <taxon>campanulids</taxon>
        <taxon>Asterales</taxon>
        <taxon>Asteraceae</taxon>
        <taxon>Asteroideae</taxon>
        <taxon>Anthemideae</taxon>
        <taxon>Anthemidinae</taxon>
        <taxon>Tanacetum</taxon>
    </lineage>
</organism>
<accession>A0A6L2MW95</accession>
<proteinExistence type="predicted"/>
<dbReference type="AlphaFoldDB" id="A0A6L2MW95"/>
<protein>
    <recommendedName>
        <fullName evidence="3">Zinc finger, CCHC-type</fullName>
    </recommendedName>
</protein>